<evidence type="ECO:0000256" key="1">
    <source>
        <dbReference type="ARBA" id="ARBA00004123"/>
    </source>
</evidence>
<evidence type="ECO:0000259" key="8">
    <source>
        <dbReference type="Pfam" id="PF24997"/>
    </source>
</evidence>
<reference evidence="9 10" key="1">
    <citation type="journal article" date="2023" name="Elife">
        <title>Identification of key yeast species and microbe-microbe interactions impacting larval growth of Drosophila in the wild.</title>
        <authorList>
            <person name="Mure A."/>
            <person name="Sugiura Y."/>
            <person name="Maeda R."/>
            <person name="Honda K."/>
            <person name="Sakurai N."/>
            <person name="Takahashi Y."/>
            <person name="Watada M."/>
            <person name="Katoh T."/>
            <person name="Gotoh A."/>
            <person name="Gotoh Y."/>
            <person name="Taniguchi I."/>
            <person name="Nakamura K."/>
            <person name="Hayashi T."/>
            <person name="Katayama T."/>
            <person name="Uemura T."/>
            <person name="Hattori Y."/>
        </authorList>
    </citation>
    <scope>NUCLEOTIDE SEQUENCE [LARGE SCALE GENOMIC DNA]</scope>
    <source>
        <strain evidence="9 10">SB-73</strain>
    </source>
</reference>
<evidence type="ECO:0000313" key="9">
    <source>
        <dbReference type="EMBL" id="GMM50584.1"/>
    </source>
</evidence>
<proteinExistence type="inferred from homology"/>
<dbReference type="Proteomes" id="UP001362899">
    <property type="component" value="Unassembled WGS sequence"/>
</dbReference>
<dbReference type="GO" id="GO:0000811">
    <property type="term" value="C:GINS complex"/>
    <property type="evidence" value="ECO:0007669"/>
    <property type="project" value="UniProtKB-UniRule"/>
</dbReference>
<comment type="subunit">
    <text evidence="6">Component of the GINS complex.</text>
</comment>
<evidence type="ECO:0000256" key="5">
    <source>
        <dbReference type="ARBA" id="ARBA00023242"/>
    </source>
</evidence>
<dbReference type="Gene3D" id="1.20.58.1030">
    <property type="match status" value="1"/>
</dbReference>
<dbReference type="AlphaFoldDB" id="A0AAV5RJ73"/>
<accession>A0AAV5RJ73</accession>
<evidence type="ECO:0000313" key="10">
    <source>
        <dbReference type="Proteomes" id="UP001362899"/>
    </source>
</evidence>
<sequence length="188" mass="21776">MYGDLADKLIAEARRSENLEQIPLYQTDIVRAVCRETRQLSALEDQALATAGSDRTKLATAGVYGLCQRRNKRCLLAYHRQRLLKLQKKAWHEQDSFETSNLSPSEQVFVREFNEVLVNVKDMFEDIDLTGSMDPPREMYVEVRCLQDAGEIQTEYGVFDLSKNSQFYVRQSDVHRLVQQKLVELVKK</sequence>
<evidence type="ECO:0000256" key="2">
    <source>
        <dbReference type="ARBA" id="ARBA00006677"/>
    </source>
</evidence>
<comment type="caution">
    <text evidence="9">The sequence shown here is derived from an EMBL/GenBank/DDBJ whole genome shotgun (WGS) entry which is preliminary data.</text>
</comment>
<keyword evidence="4 6" id="KW-0235">DNA replication</keyword>
<dbReference type="Pfam" id="PF24997">
    <property type="entry name" value="PSF1_C"/>
    <property type="match status" value="1"/>
</dbReference>
<protein>
    <recommendedName>
        <fullName evidence="3 6">DNA replication complex GINS protein PSF1</fullName>
    </recommendedName>
</protein>
<feature type="domain" description="GINS subunit" evidence="7">
    <location>
        <begin position="61"/>
        <end position="120"/>
    </location>
</feature>
<dbReference type="CDD" id="cd21696">
    <property type="entry name" value="GINS_B_Psf1"/>
    <property type="match status" value="1"/>
</dbReference>
<dbReference type="InterPro" id="IPR021151">
    <property type="entry name" value="GINS_A"/>
</dbReference>
<comment type="function">
    <text evidence="6">Required for correct functioning of the GINS complex, a complex that plays an essential role in the initiation of DNA replication, and progression of DNA replication forks. GINS complex seems to bind preferentially to single-stranded DNA.</text>
</comment>
<dbReference type="InterPro" id="IPR056783">
    <property type="entry name" value="PSF1_C"/>
</dbReference>
<dbReference type="InterPro" id="IPR036224">
    <property type="entry name" value="GINS_bundle-like_dom_sf"/>
</dbReference>
<organism evidence="9 10">
    <name type="scientific">Starmerella bacillaris</name>
    <name type="common">Yeast</name>
    <name type="synonym">Candida zemplinina</name>
    <dbReference type="NCBI Taxonomy" id="1247836"/>
    <lineage>
        <taxon>Eukaryota</taxon>
        <taxon>Fungi</taxon>
        <taxon>Dikarya</taxon>
        <taxon>Ascomycota</taxon>
        <taxon>Saccharomycotina</taxon>
        <taxon>Dipodascomycetes</taxon>
        <taxon>Dipodascales</taxon>
        <taxon>Trichomonascaceae</taxon>
        <taxon>Starmerella</taxon>
    </lineage>
</organism>
<dbReference type="PANTHER" id="PTHR12914">
    <property type="entry name" value="PARTNER OF SLD5"/>
    <property type="match status" value="1"/>
</dbReference>
<evidence type="ECO:0000256" key="6">
    <source>
        <dbReference type="RuleBase" id="RU368085"/>
    </source>
</evidence>
<dbReference type="EMBL" id="BTGC01000003">
    <property type="protein sequence ID" value="GMM50584.1"/>
    <property type="molecule type" value="Genomic_DNA"/>
</dbReference>
<evidence type="ECO:0000259" key="7">
    <source>
        <dbReference type="Pfam" id="PF05916"/>
    </source>
</evidence>
<dbReference type="SUPFAM" id="SSF158573">
    <property type="entry name" value="GINS helical bundle-like"/>
    <property type="match status" value="1"/>
</dbReference>
<dbReference type="PANTHER" id="PTHR12914:SF2">
    <property type="entry name" value="DNA REPLICATION COMPLEX GINS PROTEIN PSF1"/>
    <property type="match status" value="1"/>
</dbReference>
<feature type="domain" description="DNA replication complex GINS protein PSF1 C-terminal" evidence="8">
    <location>
        <begin position="138"/>
        <end position="185"/>
    </location>
</feature>
<keyword evidence="5 6" id="KW-0539">Nucleus</keyword>
<dbReference type="GO" id="GO:1902983">
    <property type="term" value="P:DNA strand elongation involved in mitotic DNA replication"/>
    <property type="evidence" value="ECO:0007669"/>
    <property type="project" value="TreeGrafter"/>
</dbReference>
<gene>
    <name evidence="9" type="ORF">DASB73_015420</name>
</gene>
<keyword evidence="10" id="KW-1185">Reference proteome</keyword>
<comment type="similarity">
    <text evidence="2 6">Belongs to the GINS1/PSF1 family.</text>
</comment>
<evidence type="ECO:0000256" key="3">
    <source>
        <dbReference type="ARBA" id="ARBA00015143"/>
    </source>
</evidence>
<dbReference type="InterPro" id="IPR005339">
    <property type="entry name" value="GINS_Psf1"/>
</dbReference>
<dbReference type="CDD" id="cd11710">
    <property type="entry name" value="GINS_A_psf1"/>
    <property type="match status" value="1"/>
</dbReference>
<evidence type="ECO:0000256" key="4">
    <source>
        <dbReference type="ARBA" id="ARBA00022705"/>
    </source>
</evidence>
<dbReference type="Pfam" id="PF05916">
    <property type="entry name" value="Sld5"/>
    <property type="match status" value="1"/>
</dbReference>
<name>A0AAV5RJ73_STABA</name>
<comment type="subcellular location">
    <subcellularLocation>
        <location evidence="1 6">Nucleus</location>
    </subcellularLocation>
</comment>